<dbReference type="GO" id="GO:0031119">
    <property type="term" value="P:tRNA pseudouridine synthesis"/>
    <property type="evidence" value="ECO:0007669"/>
    <property type="project" value="UniProtKB-UniRule"/>
</dbReference>
<dbReference type="PROSITE" id="PS01268">
    <property type="entry name" value="UPF0024"/>
    <property type="match status" value="1"/>
</dbReference>
<dbReference type="InterPro" id="IPR042214">
    <property type="entry name" value="TruD_catalytic"/>
</dbReference>
<dbReference type="Gene3D" id="3.30.2340.10">
    <property type="entry name" value="TruD, insertion domain"/>
    <property type="match status" value="1"/>
</dbReference>
<accession>A0A0K1XBH2</accession>
<organism evidence="6 7">
    <name type="scientific">Thiopseudomonas alkaliphila</name>
    <dbReference type="NCBI Taxonomy" id="1697053"/>
    <lineage>
        <taxon>Bacteria</taxon>
        <taxon>Pseudomonadati</taxon>
        <taxon>Pseudomonadota</taxon>
        <taxon>Gammaproteobacteria</taxon>
        <taxon>Pseudomonadales</taxon>
        <taxon>Pseudomonadaceae</taxon>
        <taxon>Thiopseudomonas</taxon>
    </lineage>
</organism>
<dbReference type="AlphaFoldDB" id="A0A0K1XBH2"/>
<sequence length="348" mass="38991">MTEAELLGPRAYGAALGRAWLKSAPLDFQVNEVLDIPFTGEGEHSWLYIEKQQLNTEQVAKRLAEFAQVPVRQVSYAGLKDKQAITRQWFSLQLPGKQSPDFTQLNSEQLKVLQQARHQRKLQRGSHKANQFVITLRQLALDVAPEELEQRLAQISQQGVPNYFGPQRFGREGFNLAFARQFAASHSLPDKRNVRSRLLSTARSFLFNQILAQRVTSGEWNQLISGDILSFTDSASFFPAAEMQADDLRFAQLDTHPTGALWGKGELVSSAQAAAYEHSVAEQEADLASWLAAAGLKQERRNLRLPVKQLTVKWLDADALQLAFQLPVGCYATVVLRELFELTTAVSE</sequence>
<dbReference type="HAMAP" id="MF_01082">
    <property type="entry name" value="TruD"/>
    <property type="match status" value="1"/>
</dbReference>
<dbReference type="RefSeq" id="WP_053099584.1">
    <property type="nucleotide sequence ID" value="NZ_CP012365.1"/>
</dbReference>
<dbReference type="InterPro" id="IPR020103">
    <property type="entry name" value="PsdUridine_synth_cat_dom_sf"/>
</dbReference>
<evidence type="ECO:0000256" key="1">
    <source>
        <dbReference type="ARBA" id="ARBA00007953"/>
    </source>
</evidence>
<name>A0A0K1XBH2_9GAMM</name>
<evidence type="ECO:0000256" key="2">
    <source>
        <dbReference type="ARBA" id="ARBA00022694"/>
    </source>
</evidence>
<dbReference type="PANTHER" id="PTHR47811:SF1">
    <property type="entry name" value="TRNA PSEUDOURIDINE SYNTHASE D"/>
    <property type="match status" value="1"/>
</dbReference>
<dbReference type="STRING" id="1697053.AKN87_02920"/>
<dbReference type="PROSITE" id="PS50984">
    <property type="entry name" value="TRUD"/>
    <property type="match status" value="1"/>
</dbReference>
<reference evidence="6 7" key="1">
    <citation type="journal article" date="2015" name="Genome Announc.">
        <title>Genome Sequences of Oblitimonas alkaliphila gen. nov. sp. nov. (Proposed), a Novel Bacterium of the Pseudomonadaceae Family.</title>
        <authorList>
            <person name="Lauer A.C."/>
            <person name="Nicholson A.C."/>
            <person name="Humrighouse B.W."/>
            <person name="Emery B."/>
            <person name="Drobish A."/>
            <person name="Juieng P."/>
            <person name="Loparev V."/>
            <person name="McQuiston J.R."/>
        </authorList>
    </citation>
    <scope>NUCLEOTIDE SEQUENCE [LARGE SCALE GENOMIC DNA]</scope>
    <source>
        <strain evidence="6 7">E5571</strain>
    </source>
</reference>
<dbReference type="EMBL" id="CP012365">
    <property type="protein sequence ID" value="AKX58676.1"/>
    <property type="molecule type" value="Genomic_DNA"/>
</dbReference>
<dbReference type="NCBIfam" id="NF002153">
    <property type="entry name" value="PRK00984.1-2"/>
    <property type="match status" value="1"/>
</dbReference>
<keyword evidence="3 4" id="KW-0413">Isomerase</keyword>
<dbReference type="InterPro" id="IPR011760">
    <property type="entry name" value="PsdUridine_synth_TruD_insert"/>
</dbReference>
<comment type="catalytic activity">
    <reaction evidence="4">
        <text>uridine(13) in tRNA = pseudouridine(13) in tRNA</text>
        <dbReference type="Rhea" id="RHEA:42540"/>
        <dbReference type="Rhea" id="RHEA-COMP:10105"/>
        <dbReference type="Rhea" id="RHEA-COMP:10106"/>
        <dbReference type="ChEBI" id="CHEBI:65314"/>
        <dbReference type="ChEBI" id="CHEBI:65315"/>
        <dbReference type="EC" id="5.4.99.27"/>
    </reaction>
</comment>
<evidence type="ECO:0000259" key="5">
    <source>
        <dbReference type="PROSITE" id="PS50984"/>
    </source>
</evidence>
<feature type="active site" description="Nucleophile" evidence="4">
    <location>
        <position position="81"/>
    </location>
</feature>
<evidence type="ECO:0000313" key="6">
    <source>
        <dbReference type="EMBL" id="AKX58676.1"/>
    </source>
</evidence>
<dbReference type="Gene3D" id="3.30.2350.20">
    <property type="entry name" value="TruD, catalytic domain"/>
    <property type="match status" value="1"/>
</dbReference>
<dbReference type="GO" id="GO:0160150">
    <property type="term" value="F:tRNA pseudouridine(13) synthase activity"/>
    <property type="evidence" value="ECO:0007669"/>
    <property type="project" value="UniProtKB-EC"/>
</dbReference>
<dbReference type="InterPro" id="IPR050170">
    <property type="entry name" value="TruD_pseudoU_synthase"/>
</dbReference>
<dbReference type="PATRIC" id="fig|1698449.3.peg.206"/>
<dbReference type="GO" id="GO:0003723">
    <property type="term" value="F:RNA binding"/>
    <property type="evidence" value="ECO:0007669"/>
    <property type="project" value="InterPro"/>
</dbReference>
<dbReference type="SUPFAM" id="SSF55120">
    <property type="entry name" value="Pseudouridine synthase"/>
    <property type="match status" value="1"/>
</dbReference>
<proteinExistence type="inferred from homology"/>
<keyword evidence="2 4" id="KW-0819">tRNA processing</keyword>
<dbReference type="GO" id="GO:0005829">
    <property type="term" value="C:cytosol"/>
    <property type="evidence" value="ECO:0007669"/>
    <property type="project" value="TreeGrafter"/>
</dbReference>
<evidence type="ECO:0000256" key="3">
    <source>
        <dbReference type="ARBA" id="ARBA00023235"/>
    </source>
</evidence>
<dbReference type="PANTHER" id="PTHR47811">
    <property type="entry name" value="TRNA PSEUDOURIDINE SYNTHASE D"/>
    <property type="match status" value="1"/>
</dbReference>
<dbReference type="InterPro" id="IPR020119">
    <property type="entry name" value="PsdUridine_synth_TruD_CS"/>
</dbReference>
<dbReference type="EC" id="5.4.99.27" evidence="4"/>
<dbReference type="InterPro" id="IPR043165">
    <property type="entry name" value="TruD_insert_sf"/>
</dbReference>
<evidence type="ECO:0000256" key="4">
    <source>
        <dbReference type="HAMAP-Rule" id="MF_01082"/>
    </source>
</evidence>
<dbReference type="Proteomes" id="UP000063953">
    <property type="component" value="Chromosome"/>
</dbReference>
<dbReference type="CDD" id="cd02575">
    <property type="entry name" value="PseudoU_synth_EcTruD"/>
    <property type="match status" value="1"/>
</dbReference>
<protein>
    <recommendedName>
        <fullName evidence="4">tRNA pseudouridine synthase D</fullName>
        <ecNumber evidence="4">5.4.99.27</ecNumber>
    </recommendedName>
    <alternativeName>
        <fullName evidence="4">tRNA pseudouridine(13) synthase</fullName>
    </alternativeName>
    <alternativeName>
        <fullName evidence="4">tRNA pseudouridylate synthase D</fullName>
    </alternativeName>
    <alternativeName>
        <fullName evidence="4">tRNA-uridine isomerase D</fullName>
    </alternativeName>
</protein>
<comment type="similarity">
    <text evidence="1 4">Belongs to the pseudouridine synthase TruD family.</text>
</comment>
<dbReference type="Pfam" id="PF01142">
    <property type="entry name" value="TruD"/>
    <property type="match status" value="2"/>
</dbReference>
<evidence type="ECO:0000313" key="7">
    <source>
        <dbReference type="Proteomes" id="UP000063953"/>
    </source>
</evidence>
<dbReference type="InterPro" id="IPR001656">
    <property type="entry name" value="PsdUridine_synth_TruD"/>
</dbReference>
<comment type="function">
    <text evidence="4">Responsible for synthesis of pseudouridine from uracil-13 in transfer RNAs.</text>
</comment>
<feature type="domain" description="TRUD" evidence="5">
    <location>
        <begin position="159"/>
        <end position="305"/>
    </location>
</feature>
<keyword evidence="7" id="KW-1185">Reference proteome</keyword>
<gene>
    <name evidence="4" type="primary">truD</name>
    <name evidence="6" type="ORF">AKN88_01025</name>
</gene>